<accession>A0ABV9EP80</accession>
<dbReference type="GO" id="GO:0003677">
    <property type="term" value="F:DNA binding"/>
    <property type="evidence" value="ECO:0007669"/>
    <property type="project" value="UniProtKB-KW"/>
</dbReference>
<sequence length="131" mass="14772">MEKRDPLPELTELGPAEALAELRRLCLALPETSERASHGEPTWFVRGKKTFVTFADHHHDDRLAFWCAAPPGVQEALVAEAPERFFRPPYVGHRGWLGVYLDVPADWDEIAEIVTDAFRLIAPKTLAARLD</sequence>
<dbReference type="InterPro" id="IPR038056">
    <property type="entry name" value="YjbR-like_sf"/>
</dbReference>
<name>A0ABV9EP80_9ACTN</name>
<evidence type="ECO:0000313" key="1">
    <source>
        <dbReference type="EMBL" id="MFC4590963.1"/>
    </source>
</evidence>
<gene>
    <name evidence="1" type="ORF">ACFO8L_33040</name>
</gene>
<dbReference type="Gene3D" id="3.90.1150.30">
    <property type="match status" value="1"/>
</dbReference>
<dbReference type="EMBL" id="JBHSFN010000027">
    <property type="protein sequence ID" value="MFC4590963.1"/>
    <property type="molecule type" value="Genomic_DNA"/>
</dbReference>
<evidence type="ECO:0000313" key="2">
    <source>
        <dbReference type="Proteomes" id="UP001595891"/>
    </source>
</evidence>
<proteinExistence type="predicted"/>
<dbReference type="Proteomes" id="UP001595891">
    <property type="component" value="Unassembled WGS sequence"/>
</dbReference>
<reference evidence="2" key="1">
    <citation type="journal article" date="2019" name="Int. J. Syst. Evol. Microbiol.">
        <title>The Global Catalogue of Microorganisms (GCM) 10K type strain sequencing project: providing services to taxonomists for standard genome sequencing and annotation.</title>
        <authorList>
            <consortium name="The Broad Institute Genomics Platform"/>
            <consortium name="The Broad Institute Genome Sequencing Center for Infectious Disease"/>
            <person name="Wu L."/>
            <person name="Ma J."/>
        </authorList>
    </citation>
    <scope>NUCLEOTIDE SEQUENCE [LARGE SCALE GENOMIC DNA]</scope>
    <source>
        <strain evidence="2">CCUG 49560</strain>
    </source>
</reference>
<protein>
    <submittedName>
        <fullName evidence="1">MmcQ/YjbR family DNA-binding protein</fullName>
    </submittedName>
</protein>
<comment type="caution">
    <text evidence="1">The sequence shown here is derived from an EMBL/GenBank/DDBJ whole genome shotgun (WGS) entry which is preliminary data.</text>
</comment>
<dbReference type="Pfam" id="PF04237">
    <property type="entry name" value="YjbR"/>
    <property type="match status" value="1"/>
</dbReference>
<dbReference type="InterPro" id="IPR058532">
    <property type="entry name" value="YjbR/MT2646/Rv2570-like"/>
</dbReference>
<organism evidence="1 2">
    <name type="scientific">Sphaerisporangium corydalis</name>
    <dbReference type="NCBI Taxonomy" id="1441875"/>
    <lineage>
        <taxon>Bacteria</taxon>
        <taxon>Bacillati</taxon>
        <taxon>Actinomycetota</taxon>
        <taxon>Actinomycetes</taxon>
        <taxon>Streptosporangiales</taxon>
        <taxon>Streptosporangiaceae</taxon>
        <taxon>Sphaerisporangium</taxon>
    </lineage>
</organism>
<dbReference type="SUPFAM" id="SSF142906">
    <property type="entry name" value="YjbR-like"/>
    <property type="match status" value="1"/>
</dbReference>
<dbReference type="RefSeq" id="WP_262850031.1">
    <property type="nucleotide sequence ID" value="NZ_JANZYP010000095.1"/>
</dbReference>
<keyword evidence="1" id="KW-0238">DNA-binding</keyword>
<keyword evidence="2" id="KW-1185">Reference proteome</keyword>